<dbReference type="AlphaFoldDB" id="A0A0C1N358"/>
<protein>
    <recommendedName>
        <fullName evidence="2">peptidylprolyl isomerase</fullName>
        <ecNumber evidence="2">5.2.1.8</ecNumber>
    </recommendedName>
</protein>
<keyword evidence="10" id="KW-1185">Reference proteome</keyword>
<evidence type="ECO:0000256" key="6">
    <source>
        <dbReference type="PROSITE-ProRule" id="PRU00278"/>
    </source>
</evidence>
<dbReference type="RefSeq" id="WP_038087394.1">
    <property type="nucleotide sequence ID" value="NZ_JHEG04000001.1"/>
</dbReference>
<organism evidence="9">
    <name type="scientific">Tolypothrix bouteillei VB521301</name>
    <dbReference type="NCBI Taxonomy" id="1479485"/>
    <lineage>
        <taxon>Bacteria</taxon>
        <taxon>Bacillati</taxon>
        <taxon>Cyanobacteriota</taxon>
        <taxon>Cyanophyceae</taxon>
        <taxon>Nostocales</taxon>
        <taxon>Tolypothrichaceae</taxon>
        <taxon>Tolypothrix</taxon>
    </lineage>
</organism>
<reference evidence="8" key="2">
    <citation type="submission" date="2019-11" db="EMBL/GenBank/DDBJ databases">
        <title>Improved Assembly of Tolypothrix boutellei genome.</title>
        <authorList>
            <person name="Sarangi A.N."/>
            <person name="Mukherjee M."/>
            <person name="Ghosh S."/>
            <person name="Singh D."/>
            <person name="Das A."/>
            <person name="Kant S."/>
            <person name="Prusty A."/>
            <person name="Tripathy S."/>
        </authorList>
    </citation>
    <scope>NUCLEOTIDE SEQUENCE</scope>
    <source>
        <strain evidence="8">VB521301</strain>
    </source>
</reference>
<comment type="caution">
    <text evidence="9">The sequence shown here is derived from an EMBL/GenBank/DDBJ whole genome shotgun (WGS) entry which is preliminary data.</text>
</comment>
<dbReference type="InterPro" id="IPR000297">
    <property type="entry name" value="PPIase_PpiC"/>
</dbReference>
<dbReference type="STRING" id="1479485.DA73_0231450"/>
<dbReference type="InterPro" id="IPR050245">
    <property type="entry name" value="PrsA_foldase"/>
</dbReference>
<dbReference type="OrthoDB" id="507969at2"/>
<sequence>MAYEIEIGDRIITSEELIALVAQYNMVPQLLQEIVIDRAIEQITCIREEIAVASQQFFKQHQISNSTEHETWLKRYNLNHQQFQALITRKLRIEKFQQATWGNKLESYFLHRKPHLDQVIYSLIRTQELGIANELYFRILAGEQTFAEVAREYSVGPEADRSGIVGPVDLGSLHPGLAKQLQVSQPGQIWRPVPFGEFFVIIRLEKFLPAQLDQFMKQRLLKELFEGWLQEQINQLSATDKAWMRVTRKQPQEKSTNAA</sequence>
<proteinExistence type="predicted"/>
<keyword evidence="3" id="KW-0732">Signal</keyword>
<evidence type="ECO:0000313" key="9">
    <source>
        <dbReference type="EMBL" id="KIE08987.1"/>
    </source>
</evidence>
<evidence type="ECO:0000259" key="7">
    <source>
        <dbReference type="PROSITE" id="PS50198"/>
    </source>
</evidence>
<dbReference type="GO" id="GO:0003755">
    <property type="term" value="F:peptidyl-prolyl cis-trans isomerase activity"/>
    <property type="evidence" value="ECO:0007669"/>
    <property type="project" value="UniProtKB-KW"/>
</dbReference>
<dbReference type="EMBL" id="JHEG02000058">
    <property type="protein sequence ID" value="KIE08987.1"/>
    <property type="molecule type" value="Genomic_DNA"/>
</dbReference>
<evidence type="ECO:0000313" key="10">
    <source>
        <dbReference type="Proteomes" id="UP000029738"/>
    </source>
</evidence>
<comment type="catalytic activity">
    <reaction evidence="1">
        <text>[protein]-peptidylproline (omega=180) = [protein]-peptidylproline (omega=0)</text>
        <dbReference type="Rhea" id="RHEA:16237"/>
        <dbReference type="Rhea" id="RHEA-COMP:10747"/>
        <dbReference type="Rhea" id="RHEA-COMP:10748"/>
        <dbReference type="ChEBI" id="CHEBI:83833"/>
        <dbReference type="ChEBI" id="CHEBI:83834"/>
        <dbReference type="EC" id="5.2.1.8"/>
    </reaction>
</comment>
<evidence type="ECO:0000256" key="5">
    <source>
        <dbReference type="ARBA" id="ARBA00023235"/>
    </source>
</evidence>
<dbReference type="EC" id="5.2.1.8" evidence="2"/>
<dbReference type="SUPFAM" id="SSF54534">
    <property type="entry name" value="FKBP-like"/>
    <property type="match status" value="1"/>
</dbReference>
<evidence type="ECO:0000256" key="1">
    <source>
        <dbReference type="ARBA" id="ARBA00000971"/>
    </source>
</evidence>
<dbReference type="Proteomes" id="UP000029738">
    <property type="component" value="Unassembled WGS sequence"/>
</dbReference>
<dbReference type="PANTHER" id="PTHR47245">
    <property type="entry name" value="PEPTIDYLPROLYL ISOMERASE"/>
    <property type="match status" value="1"/>
</dbReference>
<dbReference type="InterPro" id="IPR046357">
    <property type="entry name" value="PPIase_dom_sf"/>
</dbReference>
<gene>
    <name evidence="9" type="ORF">DA73_0231450</name>
    <name evidence="8" type="ORF">DA73_0400007510</name>
</gene>
<feature type="domain" description="PpiC" evidence="7">
    <location>
        <begin position="114"/>
        <end position="206"/>
    </location>
</feature>
<evidence type="ECO:0000313" key="8">
    <source>
        <dbReference type="EMBL" id="KAF3885322.1"/>
    </source>
</evidence>
<accession>A0A0C1N358</accession>
<keyword evidence="4 6" id="KW-0697">Rotamase</keyword>
<keyword evidence="5 6" id="KW-0413">Isomerase</keyword>
<dbReference type="Pfam" id="PF00639">
    <property type="entry name" value="Rotamase"/>
    <property type="match status" value="1"/>
</dbReference>
<dbReference type="EMBL" id="JHEG04000001">
    <property type="protein sequence ID" value="KAF3885322.1"/>
    <property type="molecule type" value="Genomic_DNA"/>
</dbReference>
<evidence type="ECO:0000256" key="4">
    <source>
        <dbReference type="ARBA" id="ARBA00023110"/>
    </source>
</evidence>
<evidence type="ECO:0000256" key="3">
    <source>
        <dbReference type="ARBA" id="ARBA00022729"/>
    </source>
</evidence>
<dbReference type="PANTHER" id="PTHR47245:SF1">
    <property type="entry name" value="FOLDASE PROTEIN PRSA"/>
    <property type="match status" value="1"/>
</dbReference>
<name>A0A0C1N358_9CYAN</name>
<dbReference type="Gene3D" id="3.10.50.40">
    <property type="match status" value="1"/>
</dbReference>
<reference evidence="9" key="1">
    <citation type="journal article" date="2015" name="Genome Announc.">
        <title>Draft Genome Sequence of Tolypothrix boutellei Strain VB521301.</title>
        <authorList>
            <person name="Chandrababunaidu M.M."/>
            <person name="Singh D."/>
            <person name="Sen D."/>
            <person name="Bhan S."/>
            <person name="Das S."/>
            <person name="Gupta A."/>
            <person name="Adhikary S.P."/>
            <person name="Tripathy S."/>
        </authorList>
    </citation>
    <scope>NUCLEOTIDE SEQUENCE</scope>
    <source>
        <strain evidence="9">VB521301</strain>
    </source>
</reference>
<evidence type="ECO:0000256" key="2">
    <source>
        <dbReference type="ARBA" id="ARBA00013194"/>
    </source>
</evidence>
<dbReference type="PROSITE" id="PS50198">
    <property type="entry name" value="PPIC_PPIASE_2"/>
    <property type="match status" value="1"/>
</dbReference>